<dbReference type="InterPro" id="IPR005802">
    <property type="entry name" value="ADC_synth_comp_1"/>
</dbReference>
<dbReference type="InterPro" id="IPR005801">
    <property type="entry name" value="ADC_synthase"/>
</dbReference>
<dbReference type="PANTHER" id="PTHR11236:SF50">
    <property type="entry name" value="AMINODEOXYCHORISMATE SYNTHASE COMPONENT 1"/>
    <property type="match status" value="1"/>
</dbReference>
<comment type="caution">
    <text evidence="2">The sequence shown here is derived from an EMBL/GenBank/DDBJ whole genome shotgun (WGS) entry which is preliminary data.</text>
</comment>
<gene>
    <name evidence="2" type="primary">pabB</name>
    <name evidence="2" type="ORF">D8802_06850</name>
</gene>
<dbReference type="AlphaFoldDB" id="A0A3R9KVT8"/>
<dbReference type="InterPro" id="IPR015890">
    <property type="entry name" value="Chorismate_C"/>
</dbReference>
<dbReference type="EMBL" id="RJPJ01000008">
    <property type="protein sequence ID" value="RSJ66830.1"/>
    <property type="molecule type" value="Genomic_DNA"/>
</dbReference>
<name>A0A3R9KVT8_STROR</name>
<dbReference type="EC" id="2.6.1.85" evidence="2"/>
<dbReference type="InterPro" id="IPR036038">
    <property type="entry name" value="Aminotransferase-like"/>
</dbReference>
<dbReference type="Pfam" id="PF00425">
    <property type="entry name" value="Chorismate_bind"/>
    <property type="match status" value="1"/>
</dbReference>
<dbReference type="GO" id="GO:0046820">
    <property type="term" value="F:4-amino-4-deoxychorismate synthase activity"/>
    <property type="evidence" value="ECO:0007669"/>
    <property type="project" value="UniProtKB-EC"/>
</dbReference>
<dbReference type="GO" id="GO:0000162">
    <property type="term" value="P:L-tryptophan biosynthetic process"/>
    <property type="evidence" value="ECO:0007669"/>
    <property type="project" value="TreeGrafter"/>
</dbReference>
<evidence type="ECO:0000313" key="2">
    <source>
        <dbReference type="EMBL" id="RSJ66830.1"/>
    </source>
</evidence>
<proteinExistence type="predicted"/>
<evidence type="ECO:0000313" key="3">
    <source>
        <dbReference type="Proteomes" id="UP000280182"/>
    </source>
</evidence>
<sequence length="579" mass="66465">MCYTKGMHRKTVIDFRALGERYTFTQPIKELKTRDLAEVADLLAQVESYQEQGYYVVGYVSYEAAPAFEEKLAVHTAPLLGEYLLYFTVHDRVETSPIPLTYEEVDLPSKWQEVTSEADYEKAIAQIHHHLRQGDTYQVNYTVQLKQDLSANPFAIYNRMVVEQEAGYNAYVEHDEMAVISMSPELFFEQNDRELTTRPMKGTTQRGVTDDEDLKEAAWLEQDPKNRSENMMIVDLLRNDMNRISEVGSEHVERLCQVEQYSTVWQMTSTIKSQLRADVDLIAIFRSLFPCGSITGAPKIATMEIIKNLEPQPRGVYCGTIGLLLPNGQRIFNVAIRTIQLHQGKAVYGVGGGITWDSTWESEYREVHQKAAVLYRKQARFQLITTGKISQKQLQFEDQHLERLTKASRYFAYPFDPENLRQKIEEECKVCDINQDYRLRISLSKSGEIGISRQILTPLSPTFCKAKLYLQEADLNQSFTYFKTTHRPHLSLGEQEKIYHNKSGELLETSIGNLILKIAGKLYTPPINLGILPGIYRQYLLETGQVEEKVLTVPDLDQAETIYGCNAVRGLYELELREK</sequence>
<dbReference type="NCBIfam" id="TIGR00553">
    <property type="entry name" value="pabB"/>
    <property type="match status" value="1"/>
</dbReference>
<reference evidence="2 3" key="1">
    <citation type="submission" date="2018-11" db="EMBL/GenBank/DDBJ databases">
        <title>Species Designations Belie Phenotypic and Genotypic Heterogeneity in Oral Streptococci.</title>
        <authorList>
            <person name="Velsko I."/>
        </authorList>
    </citation>
    <scope>NUCLEOTIDE SEQUENCE [LARGE SCALE GENOMIC DNA]</scope>
    <source>
        <strain evidence="2 3">BCC12</strain>
    </source>
</reference>
<dbReference type="Pfam" id="PF01063">
    <property type="entry name" value="Aminotran_4"/>
    <property type="match status" value="1"/>
</dbReference>
<dbReference type="InterPro" id="IPR001544">
    <property type="entry name" value="Aminotrans_IV"/>
</dbReference>
<dbReference type="Gene3D" id="3.60.120.10">
    <property type="entry name" value="Anthranilate synthase"/>
    <property type="match status" value="1"/>
</dbReference>
<feature type="domain" description="Chorismate-utilising enzyme C-terminal" evidence="1">
    <location>
        <begin position="117"/>
        <end position="370"/>
    </location>
</feature>
<keyword evidence="2" id="KW-0808">Transferase</keyword>
<dbReference type="SUPFAM" id="SSF56322">
    <property type="entry name" value="ADC synthase"/>
    <property type="match status" value="1"/>
</dbReference>
<evidence type="ECO:0000259" key="1">
    <source>
        <dbReference type="Pfam" id="PF00425"/>
    </source>
</evidence>
<dbReference type="SUPFAM" id="SSF56752">
    <property type="entry name" value="D-aminoacid aminotransferase-like PLP-dependent enzymes"/>
    <property type="match status" value="1"/>
</dbReference>
<organism evidence="2 3">
    <name type="scientific">Streptococcus oralis</name>
    <dbReference type="NCBI Taxonomy" id="1303"/>
    <lineage>
        <taxon>Bacteria</taxon>
        <taxon>Bacillati</taxon>
        <taxon>Bacillota</taxon>
        <taxon>Bacilli</taxon>
        <taxon>Lactobacillales</taxon>
        <taxon>Streptococcaceae</taxon>
        <taxon>Streptococcus</taxon>
    </lineage>
</organism>
<dbReference type="InterPro" id="IPR019999">
    <property type="entry name" value="Anth_synth_I-like"/>
</dbReference>
<dbReference type="PRINTS" id="PR00095">
    <property type="entry name" value="ANTSNTHASEI"/>
</dbReference>
<protein>
    <submittedName>
        <fullName evidence="2">Aminodeoxychorismate synthase component 1</fullName>
        <ecNumber evidence="2">2.6.1.85</ecNumber>
    </submittedName>
</protein>
<dbReference type="InterPro" id="IPR043132">
    <property type="entry name" value="BCAT-like_C"/>
</dbReference>
<keyword evidence="2" id="KW-0032">Aminotransferase</keyword>
<accession>A0A3R9KVT8</accession>
<dbReference type="GO" id="GO:0009396">
    <property type="term" value="P:folic acid-containing compound biosynthetic process"/>
    <property type="evidence" value="ECO:0007669"/>
    <property type="project" value="InterPro"/>
</dbReference>
<dbReference type="Proteomes" id="UP000280182">
    <property type="component" value="Unassembled WGS sequence"/>
</dbReference>
<dbReference type="Gene3D" id="3.20.10.10">
    <property type="entry name" value="D-amino Acid Aminotransferase, subunit A, domain 2"/>
    <property type="match status" value="1"/>
</dbReference>
<dbReference type="PANTHER" id="PTHR11236">
    <property type="entry name" value="AMINOBENZOATE/ANTHRANILATE SYNTHASE"/>
    <property type="match status" value="1"/>
</dbReference>